<reference evidence="3" key="1">
    <citation type="journal article" date="2021" name="Nat. Commun.">
        <title>Genetic determinants of endophytism in the Arabidopsis root mycobiome.</title>
        <authorList>
            <person name="Mesny F."/>
            <person name="Miyauchi S."/>
            <person name="Thiergart T."/>
            <person name="Pickel B."/>
            <person name="Atanasova L."/>
            <person name="Karlsson M."/>
            <person name="Huettel B."/>
            <person name="Barry K.W."/>
            <person name="Haridas S."/>
            <person name="Chen C."/>
            <person name="Bauer D."/>
            <person name="Andreopoulos W."/>
            <person name="Pangilinan J."/>
            <person name="LaButti K."/>
            <person name="Riley R."/>
            <person name="Lipzen A."/>
            <person name="Clum A."/>
            <person name="Drula E."/>
            <person name="Henrissat B."/>
            <person name="Kohler A."/>
            <person name="Grigoriev I.V."/>
            <person name="Martin F.M."/>
            <person name="Hacquard S."/>
        </authorList>
    </citation>
    <scope>NUCLEOTIDE SEQUENCE</scope>
    <source>
        <strain evidence="3">MPI-CAGE-AT-0147</strain>
    </source>
</reference>
<organism evidence="3 4">
    <name type="scientific">Dactylonectria macrodidyma</name>
    <dbReference type="NCBI Taxonomy" id="307937"/>
    <lineage>
        <taxon>Eukaryota</taxon>
        <taxon>Fungi</taxon>
        <taxon>Dikarya</taxon>
        <taxon>Ascomycota</taxon>
        <taxon>Pezizomycotina</taxon>
        <taxon>Sordariomycetes</taxon>
        <taxon>Hypocreomycetidae</taxon>
        <taxon>Hypocreales</taxon>
        <taxon>Nectriaceae</taxon>
        <taxon>Dactylonectria</taxon>
    </lineage>
</organism>
<evidence type="ECO:0000259" key="2">
    <source>
        <dbReference type="PROSITE" id="PS50157"/>
    </source>
</evidence>
<dbReference type="PROSITE" id="PS50157">
    <property type="entry name" value="ZINC_FINGER_C2H2_2"/>
    <property type="match status" value="1"/>
</dbReference>
<accession>A0A9P9FU25</accession>
<gene>
    <name evidence="3" type="ORF">EDB81DRAFT_771714</name>
</gene>
<evidence type="ECO:0000313" key="3">
    <source>
        <dbReference type="EMBL" id="KAH7176011.1"/>
    </source>
</evidence>
<dbReference type="PROSITE" id="PS00028">
    <property type="entry name" value="ZINC_FINGER_C2H2_1"/>
    <property type="match status" value="1"/>
</dbReference>
<keyword evidence="1" id="KW-0863">Zinc-finger</keyword>
<dbReference type="InterPro" id="IPR013087">
    <property type="entry name" value="Znf_C2H2_type"/>
</dbReference>
<comment type="caution">
    <text evidence="3">The sequence shown here is derived from an EMBL/GenBank/DDBJ whole genome shotgun (WGS) entry which is preliminary data.</text>
</comment>
<dbReference type="EMBL" id="JAGMUV010000001">
    <property type="protein sequence ID" value="KAH7176011.1"/>
    <property type="molecule type" value="Genomic_DNA"/>
</dbReference>
<feature type="domain" description="C2H2-type" evidence="2">
    <location>
        <begin position="55"/>
        <end position="83"/>
    </location>
</feature>
<dbReference type="GO" id="GO:0008270">
    <property type="term" value="F:zinc ion binding"/>
    <property type="evidence" value="ECO:0007669"/>
    <property type="project" value="UniProtKB-KW"/>
</dbReference>
<keyword evidence="1" id="KW-0862">Zinc</keyword>
<keyword evidence="4" id="KW-1185">Reference proteome</keyword>
<sequence>MLLNFCLRKHAATHRRCPKEDCSWADARDQKEKTRHVWYNHKTWAENTGYPPMGAQCDECSAVFARKDGVIRHKKEVHGAIKRDRKLGA</sequence>
<proteinExistence type="predicted"/>
<dbReference type="Proteomes" id="UP000738349">
    <property type="component" value="Unassembled WGS sequence"/>
</dbReference>
<dbReference type="AlphaFoldDB" id="A0A9P9FU25"/>
<keyword evidence="1" id="KW-0479">Metal-binding</keyword>
<evidence type="ECO:0000256" key="1">
    <source>
        <dbReference type="PROSITE-ProRule" id="PRU00042"/>
    </source>
</evidence>
<protein>
    <recommendedName>
        <fullName evidence="2">C2H2-type domain-containing protein</fullName>
    </recommendedName>
</protein>
<name>A0A9P9FU25_9HYPO</name>
<dbReference type="OrthoDB" id="3437960at2759"/>
<evidence type="ECO:0000313" key="4">
    <source>
        <dbReference type="Proteomes" id="UP000738349"/>
    </source>
</evidence>